<name>A0ABY8FM10_9GAMM</name>
<evidence type="ECO:0000259" key="1">
    <source>
        <dbReference type="Pfam" id="PF00535"/>
    </source>
</evidence>
<feature type="domain" description="Glycosyltransferase 2-like" evidence="1">
    <location>
        <begin position="240"/>
        <end position="370"/>
    </location>
</feature>
<feature type="domain" description="Glycosyltransferase 2-like" evidence="1">
    <location>
        <begin position="499"/>
        <end position="674"/>
    </location>
</feature>
<dbReference type="Pfam" id="PF00535">
    <property type="entry name" value="Glycos_transf_2"/>
    <property type="match status" value="2"/>
</dbReference>
<sequence>MMLRPLSAPAPLAPVPASWGWLKRTTRLVCQPRLLPLSGLEALAPASRHAWRALDDDPQFLWRRQLPLPGWHMLEVRLDHDGASAAVKLYFDTGDGFDEAHSLYLALRAGRVSKRLCYIPPTLRAIRFDPLESAGEFSVEHLRLVWLTPGFAHERLAQRLTNLHPDWLQTPRQQLIGALKQRASERGVAWRELALAQYEATFARTCPSASYRAWLDRHPTPAAAEIAARLAAFTWRPTISVLLPTHDTEPAYLKRCLDSVLAQSYPHWQLCIADDASRDPQVMQTLSRYAAAEARIALVQREHNGHICAASNSALALAQGEFVALLDHDDELARDALFHIAEALQRQPDADVLYSDEDKIDERGERFDPHFKPAWNPDLLLGQNYLSHLSVFRTARVRALGGFRLGLEGSQDHDLALRCTRGLSAGRIVHVPQVLYHWRAVGTSTAGAAAAKTYTGAAGLRAVREHLALETPAVRVEAGRFPNTYRVHWPLPQPAPLVSLLVPTRDRVEILEPCVRALLERTDYPNLELLILDNDSRDPATLDFFAAIAADPRVRVRRCPGPFNYSALNNVGAAQARGALLALVNNDIEPMHPEWLTEMVTHACRPEIGCVGAKLYYPNGTIQHAGVVLGVGGVAGHAHKYFSGHQPGYFSRLHLAQNYSAVTAACLVVRREIFTAVGGLDAAHLAVAFNDVDFCLRVRDAGYRNLWTPFAELYHHESISRGSDDTQAKRARAASEAQYMRRRWGASLFTDPAYHPHLTLTHEDFSLR</sequence>
<dbReference type="InterPro" id="IPR001173">
    <property type="entry name" value="Glyco_trans_2-like"/>
</dbReference>
<dbReference type="PANTHER" id="PTHR43179">
    <property type="entry name" value="RHAMNOSYLTRANSFERASE WBBL"/>
    <property type="match status" value="1"/>
</dbReference>
<keyword evidence="3" id="KW-1185">Reference proteome</keyword>
<accession>A0ABY8FM10</accession>
<proteinExistence type="predicted"/>
<protein>
    <submittedName>
        <fullName evidence="2">Glycosyltransferase family 2 protein</fullName>
    </submittedName>
</protein>
<dbReference type="CDD" id="cd04186">
    <property type="entry name" value="GT_2_like_c"/>
    <property type="match status" value="1"/>
</dbReference>
<dbReference type="CDD" id="cd04184">
    <property type="entry name" value="GT2_RfbC_Mx_like"/>
    <property type="match status" value="1"/>
</dbReference>
<reference evidence="2 3" key="1">
    <citation type="submission" date="2019-01" db="EMBL/GenBank/DDBJ databases">
        <title>Genome sequence of Salinicola endophyticus REST5.</title>
        <authorList>
            <person name="Nascimento F.X."/>
        </authorList>
    </citation>
    <scope>NUCLEOTIDE SEQUENCE [LARGE SCALE GENOMIC DNA]</scope>
    <source>
        <strain evidence="2 3">REST5</strain>
    </source>
</reference>
<dbReference type="PANTHER" id="PTHR43179:SF7">
    <property type="entry name" value="RHAMNOSYLTRANSFERASE WBBL"/>
    <property type="match status" value="1"/>
</dbReference>
<dbReference type="Proteomes" id="UP001321526">
    <property type="component" value="Chromosome"/>
</dbReference>
<evidence type="ECO:0000313" key="3">
    <source>
        <dbReference type="Proteomes" id="UP001321526"/>
    </source>
</evidence>
<organism evidence="2 3">
    <name type="scientific">Salinicola endophyticus</name>
    <dbReference type="NCBI Taxonomy" id="1949083"/>
    <lineage>
        <taxon>Bacteria</taxon>
        <taxon>Pseudomonadati</taxon>
        <taxon>Pseudomonadota</taxon>
        <taxon>Gammaproteobacteria</taxon>
        <taxon>Oceanospirillales</taxon>
        <taxon>Halomonadaceae</taxon>
        <taxon>Salinicola</taxon>
    </lineage>
</organism>
<dbReference type="SUPFAM" id="SSF53448">
    <property type="entry name" value="Nucleotide-diphospho-sugar transferases"/>
    <property type="match status" value="2"/>
</dbReference>
<gene>
    <name evidence="2" type="ORF">EVC62_14930</name>
</gene>
<evidence type="ECO:0000313" key="2">
    <source>
        <dbReference type="EMBL" id="WFF42683.1"/>
    </source>
</evidence>
<dbReference type="EMBL" id="CP035631">
    <property type="protein sequence ID" value="WFF42683.1"/>
    <property type="molecule type" value="Genomic_DNA"/>
</dbReference>
<dbReference type="Gene3D" id="3.90.550.10">
    <property type="entry name" value="Spore Coat Polysaccharide Biosynthesis Protein SpsA, Chain A"/>
    <property type="match status" value="2"/>
</dbReference>
<dbReference type="InterPro" id="IPR029044">
    <property type="entry name" value="Nucleotide-diphossugar_trans"/>
</dbReference>